<feature type="compositionally biased region" description="Low complexity" evidence="4">
    <location>
        <begin position="1"/>
        <end position="13"/>
    </location>
</feature>
<dbReference type="CDD" id="cd00063">
    <property type="entry name" value="FN3"/>
    <property type="match status" value="1"/>
</dbReference>
<evidence type="ECO:0000256" key="4">
    <source>
        <dbReference type="SAM" id="MobiDB-lite"/>
    </source>
</evidence>
<dbReference type="Pfam" id="PF09479">
    <property type="entry name" value="Flg_new"/>
    <property type="match status" value="1"/>
</dbReference>
<keyword evidence="2" id="KW-0433">Leucine-rich repeat</keyword>
<dbReference type="EMBL" id="NOKA02000021">
    <property type="protein sequence ID" value="RDY31116.1"/>
    <property type="molecule type" value="Genomic_DNA"/>
</dbReference>
<organism evidence="6 7">
    <name type="scientific">Lachnotalea glycerini</name>
    <dbReference type="NCBI Taxonomy" id="1763509"/>
    <lineage>
        <taxon>Bacteria</taxon>
        <taxon>Bacillati</taxon>
        <taxon>Bacillota</taxon>
        <taxon>Clostridia</taxon>
        <taxon>Lachnospirales</taxon>
        <taxon>Lachnospiraceae</taxon>
        <taxon>Lachnotalea</taxon>
    </lineage>
</organism>
<evidence type="ECO:0000313" key="7">
    <source>
        <dbReference type="Proteomes" id="UP000216411"/>
    </source>
</evidence>
<dbReference type="Proteomes" id="UP000216411">
    <property type="component" value="Unassembled WGS sequence"/>
</dbReference>
<dbReference type="PANTHER" id="PTHR46652">
    <property type="entry name" value="LEUCINE-RICH REPEAT AND IQ DOMAIN-CONTAINING PROTEIN 1-RELATED"/>
    <property type="match status" value="1"/>
</dbReference>
<dbReference type="Pfam" id="PF18989">
    <property type="entry name" value="DUF5722"/>
    <property type="match status" value="1"/>
</dbReference>
<dbReference type="InterPro" id="IPR050836">
    <property type="entry name" value="SDS22/Internalin_LRR"/>
</dbReference>
<dbReference type="Gene3D" id="2.60.40.10">
    <property type="entry name" value="Immunoglobulins"/>
    <property type="match status" value="1"/>
</dbReference>
<feature type="compositionally biased region" description="Basic and acidic residues" evidence="4">
    <location>
        <begin position="38"/>
        <end position="47"/>
    </location>
</feature>
<dbReference type="OrthoDB" id="175224at2"/>
<dbReference type="NCBIfam" id="TIGR02543">
    <property type="entry name" value="List_Bact_rpt"/>
    <property type="match status" value="1"/>
</dbReference>
<evidence type="ECO:0000256" key="2">
    <source>
        <dbReference type="ARBA" id="ARBA00022614"/>
    </source>
</evidence>
<gene>
    <name evidence="6" type="ORF">CG710_011035</name>
</gene>
<evidence type="ECO:0000259" key="5">
    <source>
        <dbReference type="PROSITE" id="PS50853"/>
    </source>
</evidence>
<sequence length="1211" mass="135467">TDSGTDTGTDTTTNETVSQTDSSDTNALADESVSVADTDNKTKSKSEDIEISKETFPDEVFRTFVTKHFDNDKNQKLSCEEMTQVENIDVSNMGIQDLTGIEYFTNIVYLYCNGNKLKSLKLDTLSSMTVLDCSYNYLTSLDLSKCAALVSLECQNNAFTISLDDNNSYDLSTLKGFDIKKSSNWSESVVIKDGVLTLEDDYKNSIITYDYLVSAPLIEDTYLHFTMVIADQNLSDIEMNETTFPDEAFREYIIENFDTNKDSILTSEERNSITYLYAPEKKIASLSGIEYFPNLVYLNLDHNDITVANVNTFISLRSIYLDNNQLTDLQINELTNIEELYCSNNQLTSLTINPLNQLKKLDCSSNQLTNLDTTNLTGLVELYLNNNQLYCLDLSTCPLLEMVECKDNVYELTSENNIVSLSGLELLDLTRTTNWSEGNLSNESSLLLDSVTDEKLITFDYMVNAPQLSDSSITFTIKVLPQITQAAQTQIEPQTQAEALPQVEAQTQIPATNSTPSLVSYQVVFNSDGGNEILSQSVQAGSHVVSPDNPVKSGYLFNGWYNGEIPYDFNTAISGDITLNAHWQQVTPPKPTIKSLKNSKKSKLKVNLKAAKNIEGYEISYSTNKSAKKNAIIITTNKTSYTIGNLVQGKTYYVTVRTYSSDSTGEKVYSDYSKIKKLKISKGLSEAKATGTSSTIRSCKITSNDNINVSAKASAIIKSSDNYYYLFALPSYKKSIPKNAVPLDSTVKATSFKFNTPLNADTSESQLYSKFVVAIKVKSGYKIISKAKYITNPQKIAEYTYSFPTASTKKGLQINAGMLNDVKDLGVKNSAFNIPLDMIIAAPGEDNHRNGIEYDYNGETYWFRKGMIAAYDSLFRQLKDQDIVVTAIILLGWRNDLTYLISPSGREEGHNYYNFNTSNYDARKQLEATFAFLAQRYASDSGNGQVVNWIIGNEVNSFDTWNYAGTKSLSKYAQLYADSYRLAYTAIKSKYSNARVYVSLDQCWTISNSDTFGGKEFLNQFDSILSGSGDIGWHLAYHAYPSPLTNPRFWKNENGLSENNEDTPVISISNINVLTNYIKKHYGKSTRIILSEQGFTSAKPYGEKTQAAAMAYAYYLAEFNPMIDAFILSRHVDNVAETNDGLNLGLWSNTPGRVEKAYQKKYAWRIYKYMDTPSSTKVTKFALKIIGASSWKKIVPKYKANKFKSMPNANE</sequence>
<dbReference type="PROSITE" id="PS50853">
    <property type="entry name" value="FN3"/>
    <property type="match status" value="1"/>
</dbReference>
<feature type="compositionally biased region" description="Polar residues" evidence="4">
    <location>
        <begin position="14"/>
        <end position="26"/>
    </location>
</feature>
<evidence type="ECO:0000313" key="6">
    <source>
        <dbReference type="EMBL" id="RDY31116.1"/>
    </source>
</evidence>
<reference evidence="6 7" key="1">
    <citation type="journal article" date="2017" name="Genome Announc.">
        <title>Draft Genome Sequence of a Sporulating and Motile Strain of Lachnotalea glycerini Isolated from Water in Quebec City, Canada.</title>
        <authorList>
            <person name="Maheux A.F."/>
            <person name="Boudreau D.K."/>
            <person name="Berube E."/>
            <person name="Boissinot M."/>
            <person name="Raymond F."/>
            <person name="Brodeur S."/>
            <person name="Corbeil J."/>
            <person name="Isabel S."/>
            <person name="Omar R.F."/>
            <person name="Bergeron M.G."/>
        </authorList>
    </citation>
    <scope>NUCLEOTIDE SEQUENCE [LARGE SCALE GENOMIC DNA]</scope>
    <source>
        <strain evidence="6 7">CCRI-19302</strain>
    </source>
</reference>
<dbReference type="RefSeq" id="WP_115804211.1">
    <property type="nucleotide sequence ID" value="NZ_NOKA02000021.1"/>
</dbReference>
<dbReference type="GO" id="GO:0030313">
    <property type="term" value="C:cell envelope"/>
    <property type="evidence" value="ECO:0007669"/>
    <property type="project" value="UniProtKB-SubCell"/>
</dbReference>
<dbReference type="SMART" id="SM00369">
    <property type="entry name" value="LRR_TYP"/>
    <property type="match status" value="3"/>
</dbReference>
<dbReference type="InterPro" id="IPR042229">
    <property type="entry name" value="Listeria/Bacterioides_rpt_sf"/>
</dbReference>
<dbReference type="InterPro" id="IPR013378">
    <property type="entry name" value="InlB-like_B-rpt"/>
</dbReference>
<dbReference type="InterPro" id="IPR032675">
    <property type="entry name" value="LRR_dom_sf"/>
</dbReference>
<dbReference type="Pfam" id="PF00041">
    <property type="entry name" value="fn3"/>
    <property type="match status" value="1"/>
</dbReference>
<evidence type="ECO:0000256" key="1">
    <source>
        <dbReference type="ARBA" id="ARBA00004196"/>
    </source>
</evidence>
<dbReference type="Gene3D" id="2.60.40.4270">
    <property type="entry name" value="Listeria-Bacteroides repeat domain"/>
    <property type="match status" value="1"/>
</dbReference>
<dbReference type="PANTHER" id="PTHR46652:SF3">
    <property type="entry name" value="LEUCINE-RICH REPEAT-CONTAINING PROTEIN 9"/>
    <property type="match status" value="1"/>
</dbReference>
<protein>
    <recommendedName>
        <fullName evidence="5">Fibronectin type-III domain-containing protein</fullName>
    </recommendedName>
</protein>
<dbReference type="InterPro" id="IPR018247">
    <property type="entry name" value="EF_Hand_1_Ca_BS"/>
</dbReference>
<name>A0A371JEL0_9FIRM</name>
<dbReference type="InterPro" id="IPR017853">
    <property type="entry name" value="GH"/>
</dbReference>
<dbReference type="Gene3D" id="3.80.10.10">
    <property type="entry name" value="Ribonuclease Inhibitor"/>
    <property type="match status" value="2"/>
</dbReference>
<dbReference type="InterPro" id="IPR036116">
    <property type="entry name" value="FN3_sf"/>
</dbReference>
<proteinExistence type="predicted"/>
<dbReference type="AlphaFoldDB" id="A0A371JEL0"/>
<feature type="region of interest" description="Disordered" evidence="4">
    <location>
        <begin position="1"/>
        <end position="47"/>
    </location>
</feature>
<dbReference type="InterPro" id="IPR043780">
    <property type="entry name" value="DUF5722"/>
</dbReference>
<feature type="domain" description="Fibronectin type-III" evidence="5">
    <location>
        <begin position="588"/>
        <end position="683"/>
    </location>
</feature>
<comment type="caution">
    <text evidence="6">The sequence shown here is derived from an EMBL/GenBank/DDBJ whole genome shotgun (WGS) entry which is preliminary data.</text>
</comment>
<comment type="subcellular location">
    <subcellularLocation>
        <location evidence="1">Cell envelope</location>
    </subcellularLocation>
</comment>
<feature type="non-terminal residue" evidence="6">
    <location>
        <position position="1"/>
    </location>
</feature>
<keyword evidence="3" id="KW-0677">Repeat</keyword>
<dbReference type="SUPFAM" id="SSF51445">
    <property type="entry name" value="(Trans)glycosidases"/>
    <property type="match status" value="1"/>
</dbReference>
<accession>A0A371JEL0</accession>
<dbReference type="InterPro" id="IPR003591">
    <property type="entry name" value="Leu-rich_rpt_typical-subtyp"/>
</dbReference>
<dbReference type="InterPro" id="IPR013783">
    <property type="entry name" value="Ig-like_fold"/>
</dbReference>
<dbReference type="SUPFAM" id="SSF52058">
    <property type="entry name" value="L domain-like"/>
    <property type="match status" value="2"/>
</dbReference>
<dbReference type="Gene3D" id="3.20.20.80">
    <property type="entry name" value="Glycosidases"/>
    <property type="match status" value="1"/>
</dbReference>
<dbReference type="InterPro" id="IPR003961">
    <property type="entry name" value="FN3_dom"/>
</dbReference>
<keyword evidence="7" id="KW-1185">Reference proteome</keyword>
<dbReference type="SUPFAM" id="SSF49265">
    <property type="entry name" value="Fibronectin type III"/>
    <property type="match status" value="1"/>
</dbReference>
<dbReference type="PROSITE" id="PS00018">
    <property type="entry name" value="EF_HAND_1"/>
    <property type="match status" value="1"/>
</dbReference>
<evidence type="ECO:0000256" key="3">
    <source>
        <dbReference type="ARBA" id="ARBA00022737"/>
    </source>
</evidence>